<protein>
    <submittedName>
        <fullName evidence="6">Carbohydrate kinase</fullName>
    </submittedName>
</protein>
<dbReference type="InterPro" id="IPR000577">
    <property type="entry name" value="Carb_kinase_FGGY"/>
</dbReference>
<evidence type="ECO:0000313" key="7">
    <source>
        <dbReference type="Proteomes" id="UP000236379"/>
    </source>
</evidence>
<dbReference type="Pfam" id="PF00370">
    <property type="entry name" value="FGGY_N"/>
    <property type="match status" value="1"/>
</dbReference>
<evidence type="ECO:0000259" key="5">
    <source>
        <dbReference type="Pfam" id="PF02782"/>
    </source>
</evidence>
<dbReference type="CDD" id="cd07773">
    <property type="entry name" value="ASKHA_NBD_FGGY_FK"/>
    <property type="match status" value="1"/>
</dbReference>
<name>A0A2K3UTS8_9DEIO</name>
<dbReference type="InterPro" id="IPR018485">
    <property type="entry name" value="FGGY_C"/>
</dbReference>
<dbReference type="Gene3D" id="3.30.420.40">
    <property type="match status" value="2"/>
</dbReference>
<feature type="domain" description="Carbohydrate kinase FGGY C-terminal" evidence="5">
    <location>
        <begin position="257"/>
        <end position="436"/>
    </location>
</feature>
<dbReference type="PANTHER" id="PTHR43095">
    <property type="entry name" value="SUGAR KINASE"/>
    <property type="match status" value="1"/>
</dbReference>
<keyword evidence="7" id="KW-1185">Reference proteome</keyword>
<dbReference type="Pfam" id="PF02782">
    <property type="entry name" value="FGGY_C"/>
    <property type="match status" value="1"/>
</dbReference>
<dbReference type="InterPro" id="IPR018484">
    <property type="entry name" value="FGGY_N"/>
</dbReference>
<dbReference type="PIRSF" id="PIRSF000538">
    <property type="entry name" value="GlpK"/>
    <property type="match status" value="1"/>
</dbReference>
<evidence type="ECO:0000313" key="6">
    <source>
        <dbReference type="EMBL" id="PNY79928.1"/>
    </source>
</evidence>
<evidence type="ECO:0000256" key="1">
    <source>
        <dbReference type="ARBA" id="ARBA00009156"/>
    </source>
</evidence>
<sequence>MLLGVDVGTTRIKVGAFTPDGAVRSLRAAPTPVVRGGPARAHHDPEALWATVAGLLREVKADLSTDLGGMQGGQIACIGLCSFGESGVLVDRRGEADRPVLAWYDDRPQAALAALKVLNPPEWRRRTGLVPDHTYGLPKLLWAAGESPLAGLCWLPVSDFIALRLTGQRSVGLTQAARTLLLDLRARRWMDALAAALGLPDGLLPPLRLPGQPLGGVSAEAAALTGLPQGLPVWESAHDQPCAAAGIGATVPGLTVNACGTAETLLTALPLTEVEQALARPGVAVGPHALPGLAYAMVTLRASGSTLDWALRLGGGEPELQLEVAAQTPAEEGPLFFPHLRLLTDDPLAPTLPGGLFLGLRETHGPPQLLRAVLEGLCCELARLHDRLPAPGLLRAVGGPTRCALWMRLKAGALNVPVEVYEQPHAAVWGAAWLAWRHLNAAGGTEVAPIQPPPRASFTPQDADPWRMRRRRYDALLPALSRVLAAGGGVPA</sequence>
<dbReference type="EMBL" id="PPPD01000002">
    <property type="protein sequence ID" value="PNY79928.1"/>
    <property type="molecule type" value="Genomic_DNA"/>
</dbReference>
<dbReference type="PANTHER" id="PTHR43095:SF5">
    <property type="entry name" value="XYLULOSE KINASE"/>
    <property type="match status" value="1"/>
</dbReference>
<dbReference type="AlphaFoldDB" id="A0A2K3UTS8"/>
<organism evidence="6 7">
    <name type="scientific">Deinococcus koreensis</name>
    <dbReference type="NCBI Taxonomy" id="2054903"/>
    <lineage>
        <taxon>Bacteria</taxon>
        <taxon>Thermotogati</taxon>
        <taxon>Deinococcota</taxon>
        <taxon>Deinococci</taxon>
        <taxon>Deinococcales</taxon>
        <taxon>Deinococcaceae</taxon>
        <taxon>Deinococcus</taxon>
    </lineage>
</organism>
<dbReference type="SUPFAM" id="SSF53067">
    <property type="entry name" value="Actin-like ATPase domain"/>
    <property type="match status" value="2"/>
</dbReference>
<evidence type="ECO:0000256" key="3">
    <source>
        <dbReference type="ARBA" id="ARBA00022777"/>
    </source>
</evidence>
<keyword evidence="3 6" id="KW-0418">Kinase</keyword>
<dbReference type="GO" id="GO:0005975">
    <property type="term" value="P:carbohydrate metabolic process"/>
    <property type="evidence" value="ECO:0007669"/>
    <property type="project" value="InterPro"/>
</dbReference>
<comment type="caution">
    <text evidence="6">The sequence shown here is derived from an EMBL/GenBank/DDBJ whole genome shotgun (WGS) entry which is preliminary data.</text>
</comment>
<accession>A0A2K3UTS8</accession>
<evidence type="ECO:0000259" key="4">
    <source>
        <dbReference type="Pfam" id="PF00370"/>
    </source>
</evidence>
<proteinExistence type="inferred from homology"/>
<feature type="domain" description="Carbohydrate kinase FGGY N-terminal" evidence="4">
    <location>
        <begin position="1"/>
        <end position="246"/>
    </location>
</feature>
<evidence type="ECO:0000256" key="2">
    <source>
        <dbReference type="ARBA" id="ARBA00022679"/>
    </source>
</evidence>
<dbReference type="OrthoDB" id="9805576at2"/>
<dbReference type="InterPro" id="IPR050406">
    <property type="entry name" value="FGGY_Carb_Kinase"/>
</dbReference>
<keyword evidence="2" id="KW-0808">Transferase</keyword>
<dbReference type="GO" id="GO:0016301">
    <property type="term" value="F:kinase activity"/>
    <property type="evidence" value="ECO:0007669"/>
    <property type="project" value="UniProtKB-KW"/>
</dbReference>
<comment type="similarity">
    <text evidence="1">Belongs to the FGGY kinase family.</text>
</comment>
<reference evidence="6 7" key="1">
    <citation type="submission" date="2018-01" db="EMBL/GenBank/DDBJ databases">
        <title>Deinococcus koreensis sp. nov., a radiation-resistant bacterium isolated from river water.</title>
        <authorList>
            <person name="Choi A."/>
        </authorList>
    </citation>
    <scope>NUCLEOTIDE SEQUENCE [LARGE SCALE GENOMIC DNA]</scope>
    <source>
        <strain evidence="6 7">SJW1-2</strain>
    </source>
</reference>
<dbReference type="Proteomes" id="UP000236379">
    <property type="component" value="Unassembled WGS sequence"/>
</dbReference>
<gene>
    <name evidence="6" type="ORF">CVO96_17250</name>
</gene>
<dbReference type="InterPro" id="IPR043129">
    <property type="entry name" value="ATPase_NBD"/>
</dbReference>